<keyword evidence="4" id="KW-1185">Reference proteome</keyword>
<organism evidence="3 4">
    <name type="scientific">Azonexus hydrophilus</name>
    <dbReference type="NCBI Taxonomy" id="418702"/>
    <lineage>
        <taxon>Bacteria</taxon>
        <taxon>Pseudomonadati</taxon>
        <taxon>Pseudomonadota</taxon>
        <taxon>Betaproteobacteria</taxon>
        <taxon>Rhodocyclales</taxon>
        <taxon>Azonexaceae</taxon>
        <taxon>Azonexus</taxon>
    </lineage>
</organism>
<dbReference type="EMBL" id="CP151406">
    <property type="protein sequence ID" value="WZJ23059.1"/>
    <property type="molecule type" value="Genomic_DNA"/>
</dbReference>
<dbReference type="PANTHER" id="PTHR46268">
    <property type="entry name" value="STRESS RESPONSE PROTEIN NHAX"/>
    <property type="match status" value="1"/>
</dbReference>
<gene>
    <name evidence="3" type="ORF">AADV58_07895</name>
</gene>
<reference evidence="3 4" key="1">
    <citation type="submission" date="2024-04" db="EMBL/GenBank/DDBJ databases">
        <title>Dissimilatory iodate-reducing microorganisms contribute to the enrichment of iodine in groundwater.</title>
        <authorList>
            <person name="Jiang Z."/>
        </authorList>
    </citation>
    <scope>NUCLEOTIDE SEQUENCE [LARGE SCALE GENOMIC DNA]</scope>
    <source>
        <strain evidence="3 4">NCP973</strain>
    </source>
</reference>
<evidence type="ECO:0000313" key="4">
    <source>
        <dbReference type="Proteomes" id="UP001479520"/>
    </source>
</evidence>
<dbReference type="InterPro" id="IPR006016">
    <property type="entry name" value="UspA"/>
</dbReference>
<accession>A0ABZ2XKB0</accession>
<dbReference type="InterPro" id="IPR006015">
    <property type="entry name" value="Universal_stress_UspA"/>
</dbReference>
<evidence type="ECO:0000313" key="3">
    <source>
        <dbReference type="EMBL" id="WZJ23059.1"/>
    </source>
</evidence>
<protein>
    <submittedName>
        <fullName evidence="3">Universal stress protein</fullName>
    </submittedName>
</protein>
<dbReference type="PRINTS" id="PR01438">
    <property type="entry name" value="UNVRSLSTRESS"/>
</dbReference>
<feature type="domain" description="UspA" evidence="2">
    <location>
        <begin position="1"/>
        <end position="144"/>
    </location>
</feature>
<comment type="similarity">
    <text evidence="1">Belongs to the universal stress protein A family.</text>
</comment>
<proteinExistence type="inferred from homology"/>
<name>A0ABZ2XKB0_9RHOO</name>
<evidence type="ECO:0000259" key="2">
    <source>
        <dbReference type="Pfam" id="PF00582"/>
    </source>
</evidence>
<dbReference type="Proteomes" id="UP001479520">
    <property type="component" value="Chromosome"/>
</dbReference>
<sequence>MNPSILTATDLSEHAGAAIARAGTLAAAHGWPLHLSHVIHPGLLESLQALLGLAPQELGEQHEATIRQQLAELLASISPHADTASHCAVLHGKPADMLAHQARELAARLLVVGAHGQGFFNALRLGSTAARLIRRSPCPVLVVKQAAAGNYRRALVATDFFPPALAALRLTRELLPDAEIVLLHAVETPFEGKMQHASIAGELIDRYRQDAEREGLTKLRELVASESLPADTAQLTRHGDIARLIIDEAEAQDCDLIVVGKHGLGPIEDFLLGSTTLNVLRESNRDVLVSL</sequence>
<dbReference type="PANTHER" id="PTHR46268:SF6">
    <property type="entry name" value="UNIVERSAL STRESS PROTEIN UP12"/>
    <property type="match status" value="1"/>
</dbReference>
<dbReference type="InterPro" id="IPR014729">
    <property type="entry name" value="Rossmann-like_a/b/a_fold"/>
</dbReference>
<dbReference type="SUPFAM" id="SSF52402">
    <property type="entry name" value="Adenine nucleotide alpha hydrolases-like"/>
    <property type="match status" value="2"/>
</dbReference>
<dbReference type="Gene3D" id="3.40.50.620">
    <property type="entry name" value="HUPs"/>
    <property type="match status" value="2"/>
</dbReference>
<evidence type="ECO:0000256" key="1">
    <source>
        <dbReference type="ARBA" id="ARBA00008791"/>
    </source>
</evidence>
<dbReference type="CDD" id="cd00293">
    <property type="entry name" value="USP-like"/>
    <property type="match status" value="2"/>
</dbReference>
<dbReference type="RefSeq" id="WP_341744493.1">
    <property type="nucleotide sequence ID" value="NZ_CP151406.1"/>
</dbReference>
<dbReference type="Pfam" id="PF00582">
    <property type="entry name" value="Usp"/>
    <property type="match status" value="2"/>
</dbReference>
<feature type="domain" description="UspA" evidence="2">
    <location>
        <begin position="151"/>
        <end position="289"/>
    </location>
</feature>